<dbReference type="Gene3D" id="3.10.450.50">
    <property type="match status" value="1"/>
</dbReference>
<proteinExistence type="predicted"/>
<dbReference type="AlphaFoldDB" id="A0A2P2C317"/>
<evidence type="ECO:0000313" key="1">
    <source>
        <dbReference type="EMBL" id="CUR56371.1"/>
    </source>
</evidence>
<reference evidence="1" key="1">
    <citation type="submission" date="2015-08" db="EMBL/GenBank/DDBJ databases">
        <authorList>
            <person name="Babu N.S."/>
            <person name="Beckwith C.J."/>
            <person name="Beseler K.G."/>
            <person name="Brison A."/>
            <person name="Carone J.V."/>
            <person name="Caskin T.P."/>
            <person name="Diamond M."/>
            <person name="Durham M.E."/>
            <person name="Foxe J.M."/>
            <person name="Go M."/>
            <person name="Henderson B.A."/>
            <person name="Jones I.B."/>
            <person name="McGettigan J.A."/>
            <person name="Micheletti S.J."/>
            <person name="Nasrallah M.E."/>
            <person name="Ortiz D."/>
            <person name="Piller C.R."/>
            <person name="Privatt S.R."/>
            <person name="Schneider S.L."/>
            <person name="Sharp S."/>
            <person name="Smith T.C."/>
            <person name="Stanton J.D."/>
            <person name="Ullery H.E."/>
            <person name="Wilson R.J."/>
            <person name="Serrano M.G."/>
            <person name="Buck G."/>
            <person name="Lee V."/>
            <person name="Wang Y."/>
            <person name="Carvalho R."/>
            <person name="Voegtly L."/>
            <person name="Shi R."/>
            <person name="Duckworth R."/>
            <person name="Johnson A."/>
            <person name="Loviza R."/>
            <person name="Walstead R."/>
            <person name="Shah Z."/>
            <person name="Kiflezghi M."/>
            <person name="Wade K."/>
            <person name="Ball S.L."/>
            <person name="Bradley K.W."/>
            <person name="Asai D.J."/>
            <person name="Bowman C.A."/>
            <person name="Russell D.A."/>
            <person name="Pope W.H."/>
            <person name="Jacobs-Sera D."/>
            <person name="Hendrix R.W."/>
            <person name="Hatfull G.F."/>
        </authorList>
    </citation>
    <scope>NUCLEOTIDE SEQUENCE</scope>
</reference>
<evidence type="ECO:0008006" key="2">
    <source>
        <dbReference type="Google" id="ProtNLM"/>
    </source>
</evidence>
<dbReference type="InterPro" id="IPR039437">
    <property type="entry name" value="FrzH/put_lumazine-bd"/>
</dbReference>
<dbReference type="SUPFAM" id="SSF54427">
    <property type="entry name" value="NTF2-like"/>
    <property type="match status" value="1"/>
</dbReference>
<dbReference type="EMBL" id="CZKA01000028">
    <property type="protein sequence ID" value="CUR56371.1"/>
    <property type="molecule type" value="Genomic_DNA"/>
</dbReference>
<accession>A0A2P2C317</accession>
<dbReference type="Pfam" id="PF12893">
    <property type="entry name" value="Lumazine_bd_2"/>
    <property type="match status" value="1"/>
</dbReference>
<dbReference type="InterPro" id="IPR032710">
    <property type="entry name" value="NTF2-like_dom_sf"/>
</dbReference>
<gene>
    <name evidence="1" type="ORF">NOCA2340006</name>
</gene>
<name>A0A2P2C317_9ZZZZ</name>
<protein>
    <recommendedName>
        <fullName evidence="2">SnoaL-like domain-containing protein</fullName>
    </recommendedName>
</protein>
<organism evidence="1">
    <name type="scientific">metagenome</name>
    <dbReference type="NCBI Taxonomy" id="256318"/>
    <lineage>
        <taxon>unclassified sequences</taxon>
        <taxon>metagenomes</taxon>
    </lineage>
</organism>
<sequence length="126" mass="14046">MGSMTDQAALLTAVDAYFRALHGCDTDLLDTVFHPDSSLFDVDEGSLRVDPYPSWRQDVAARPSPASVGQSRQDEVVNITWLSADSATVHVRLRILDEVFVDHLSLMREGDAFTVVAKMWHLESRV</sequence>